<feature type="compositionally biased region" description="Pro residues" evidence="1">
    <location>
        <begin position="184"/>
        <end position="193"/>
    </location>
</feature>
<accession>A0A1X6NN29</accession>
<keyword evidence="3" id="KW-1185">Reference proteome</keyword>
<feature type="compositionally biased region" description="Low complexity" evidence="1">
    <location>
        <begin position="95"/>
        <end position="113"/>
    </location>
</feature>
<feature type="compositionally biased region" description="Basic residues" evidence="1">
    <location>
        <begin position="200"/>
        <end position="217"/>
    </location>
</feature>
<sequence>MRVAPAVTLTWAVAAEVPQPETTVTPAASGTAALPADGLMAPQFMAAAAGTVATAAASGTPSLPEYSPFGPRPALLPSTQTASTTAPQRPPSTLASAAPRCAQPAATATATDFPSPPTALDHFAQALPPPRSSPLPAHPVRRPPTVTVGACYPGSPSPHQSRAATRELSPFSMAITPTQSGGPPATPLPPPPSRLDARPRRPTRRAKATLRWPRHLRPITAAFIRPPPSPPPPLLPPPPTVSHHPAAATPPPRASTMCRHPAPFLLVAAADAAVKDEGSE</sequence>
<organism evidence="2 3">
    <name type="scientific">Porphyra umbilicalis</name>
    <name type="common">Purple laver</name>
    <name type="synonym">Red alga</name>
    <dbReference type="NCBI Taxonomy" id="2786"/>
    <lineage>
        <taxon>Eukaryota</taxon>
        <taxon>Rhodophyta</taxon>
        <taxon>Bangiophyceae</taxon>
        <taxon>Bangiales</taxon>
        <taxon>Bangiaceae</taxon>
        <taxon>Porphyra</taxon>
    </lineage>
</organism>
<feature type="region of interest" description="Disordered" evidence="1">
    <location>
        <begin position="58"/>
        <end position="145"/>
    </location>
</feature>
<protein>
    <submittedName>
        <fullName evidence="2">Uncharacterized protein</fullName>
    </submittedName>
</protein>
<proteinExistence type="predicted"/>
<feature type="compositionally biased region" description="Polar residues" evidence="1">
    <location>
        <begin position="77"/>
        <end position="94"/>
    </location>
</feature>
<feature type="compositionally biased region" description="Pro residues" evidence="1">
    <location>
        <begin position="225"/>
        <end position="240"/>
    </location>
</feature>
<evidence type="ECO:0000313" key="2">
    <source>
        <dbReference type="EMBL" id="OSX69950.1"/>
    </source>
</evidence>
<feature type="compositionally biased region" description="Pro residues" evidence="1">
    <location>
        <begin position="127"/>
        <end position="137"/>
    </location>
</feature>
<dbReference type="AlphaFoldDB" id="A0A1X6NN29"/>
<dbReference type="EMBL" id="KV919350">
    <property type="protein sequence ID" value="OSX69950.1"/>
    <property type="molecule type" value="Genomic_DNA"/>
</dbReference>
<name>A0A1X6NN29_PORUM</name>
<feature type="region of interest" description="Disordered" evidence="1">
    <location>
        <begin position="173"/>
        <end position="256"/>
    </location>
</feature>
<evidence type="ECO:0000313" key="3">
    <source>
        <dbReference type="Proteomes" id="UP000218209"/>
    </source>
</evidence>
<gene>
    <name evidence="2" type="ORF">BU14_0985s0002</name>
</gene>
<dbReference type="Proteomes" id="UP000218209">
    <property type="component" value="Unassembled WGS sequence"/>
</dbReference>
<reference evidence="2 3" key="1">
    <citation type="submission" date="2017-03" db="EMBL/GenBank/DDBJ databases">
        <title>WGS assembly of Porphyra umbilicalis.</title>
        <authorList>
            <person name="Brawley S.H."/>
            <person name="Blouin N.A."/>
            <person name="Ficko-Blean E."/>
            <person name="Wheeler G.L."/>
            <person name="Lohr M."/>
            <person name="Goodson H.V."/>
            <person name="Jenkins J.W."/>
            <person name="Blaby-Haas C.E."/>
            <person name="Helliwell K.E."/>
            <person name="Chan C."/>
            <person name="Marriage T."/>
            <person name="Bhattacharya D."/>
            <person name="Klein A.S."/>
            <person name="Badis Y."/>
            <person name="Brodie J."/>
            <person name="Cao Y."/>
            <person name="Collen J."/>
            <person name="Dittami S.M."/>
            <person name="Gachon C.M."/>
            <person name="Green B.R."/>
            <person name="Karpowicz S."/>
            <person name="Kim J.W."/>
            <person name="Kudahl U."/>
            <person name="Lin S."/>
            <person name="Michel G."/>
            <person name="Mittag M."/>
            <person name="Olson B.J."/>
            <person name="Pangilinan J."/>
            <person name="Peng Y."/>
            <person name="Qiu H."/>
            <person name="Shu S."/>
            <person name="Singer J.T."/>
            <person name="Smith A.G."/>
            <person name="Sprecher B.N."/>
            <person name="Wagner V."/>
            <person name="Wang W."/>
            <person name="Wang Z.-Y."/>
            <person name="Yan J."/>
            <person name="Yarish C."/>
            <person name="Zoeuner-Riek S."/>
            <person name="Zhuang Y."/>
            <person name="Zou Y."/>
            <person name="Lindquist E.A."/>
            <person name="Grimwood J."/>
            <person name="Barry K."/>
            <person name="Rokhsar D.S."/>
            <person name="Schmutz J."/>
            <person name="Stiller J.W."/>
            <person name="Grossman A.R."/>
            <person name="Prochnik S.E."/>
        </authorList>
    </citation>
    <scope>NUCLEOTIDE SEQUENCE [LARGE SCALE GENOMIC DNA]</scope>
    <source>
        <strain evidence="2">4086291</strain>
    </source>
</reference>
<evidence type="ECO:0000256" key="1">
    <source>
        <dbReference type="SAM" id="MobiDB-lite"/>
    </source>
</evidence>